<organism evidence="4 5">
    <name type="scientific">Candidatus Wolfebacteria bacterium CG02_land_8_20_14_3_00_37_12</name>
    <dbReference type="NCBI Taxonomy" id="1975066"/>
    <lineage>
        <taxon>Bacteria</taxon>
        <taxon>Candidatus Wolfeibacteriota</taxon>
    </lineage>
</organism>
<evidence type="ECO:0000256" key="2">
    <source>
        <dbReference type="ARBA" id="ARBA00022803"/>
    </source>
</evidence>
<feature type="transmembrane region" description="Helical" evidence="3">
    <location>
        <begin position="101"/>
        <end position="122"/>
    </location>
</feature>
<comment type="caution">
    <text evidence="4">The sequence shown here is derived from an EMBL/GenBank/DDBJ whole genome shotgun (WGS) entry which is preliminary data.</text>
</comment>
<dbReference type="PANTHER" id="PTHR44227:SF3">
    <property type="entry name" value="PROTEIN O-MANNOSYL-TRANSFERASE TMTC4"/>
    <property type="match status" value="1"/>
</dbReference>
<gene>
    <name evidence="4" type="ORF">COS33_00095</name>
</gene>
<feature type="transmembrane region" description="Helical" evidence="3">
    <location>
        <begin position="259"/>
        <end position="283"/>
    </location>
</feature>
<feature type="transmembrane region" description="Helical" evidence="3">
    <location>
        <begin position="59"/>
        <end position="81"/>
    </location>
</feature>
<feature type="non-terminal residue" evidence="4">
    <location>
        <position position="364"/>
    </location>
</feature>
<reference evidence="5" key="1">
    <citation type="submission" date="2017-09" db="EMBL/GenBank/DDBJ databases">
        <title>Depth-based differentiation of microbial function through sediment-hosted aquifers and enrichment of novel symbionts in the deep terrestrial subsurface.</title>
        <authorList>
            <person name="Probst A.J."/>
            <person name="Ladd B."/>
            <person name="Jarett J.K."/>
            <person name="Geller-Mcgrath D.E."/>
            <person name="Sieber C.M.K."/>
            <person name="Emerson J.B."/>
            <person name="Anantharaman K."/>
            <person name="Thomas B.C."/>
            <person name="Malmstrom R."/>
            <person name="Stieglmeier M."/>
            <person name="Klingl A."/>
            <person name="Woyke T."/>
            <person name="Ryan C.M."/>
            <person name="Banfield J.F."/>
        </authorList>
    </citation>
    <scope>NUCLEOTIDE SEQUENCE [LARGE SCALE GENOMIC DNA]</scope>
</reference>
<dbReference type="AlphaFoldDB" id="A0A2M7CQQ1"/>
<accession>A0A2M7CQQ1</accession>
<dbReference type="Proteomes" id="UP000230595">
    <property type="component" value="Unassembled WGS sequence"/>
</dbReference>
<dbReference type="InterPro" id="IPR052346">
    <property type="entry name" value="O-mannosyl-transferase_TMTC"/>
</dbReference>
<evidence type="ECO:0000313" key="4">
    <source>
        <dbReference type="EMBL" id="PIV32010.1"/>
    </source>
</evidence>
<sequence length="364" mass="42610">MKKINKTPKTNNIPPPSVNNKNQLWLLGLLILATFIVYADALSNLFVDWDDIEYIKDNPYINMSSLKGIANIFTSVYYYNYHPLTTLSWALEFKLFGLNPFYYHLDNVLLHLINVVLVFNFVKKLCKRFEISIIVAALFALHPMHVESVSWISERKDLLYALFYLCSLILYLTYIQSGLKKKHWWLALFFFILSLLSKSMAITLPAILLLLDFYLKRQFTWKIIIEKIPFALLSVFFMALTLYSQVYQYGDVTKVNDVVVFNIFDKVLLGIYGIVFYIFHLVLPINLSALHPYPIKINTYLPIIYYLAPFILSLLILLVIKIKNHRRELIFGLLFFLFSISIVLQFMPVGHAVVAERYTYMPYL</sequence>
<evidence type="ECO:0008006" key="6">
    <source>
        <dbReference type="Google" id="ProtNLM"/>
    </source>
</evidence>
<feature type="transmembrane region" description="Helical" evidence="3">
    <location>
        <begin position="24"/>
        <end position="47"/>
    </location>
</feature>
<keyword evidence="1" id="KW-0677">Repeat</keyword>
<evidence type="ECO:0000256" key="1">
    <source>
        <dbReference type="ARBA" id="ARBA00022737"/>
    </source>
</evidence>
<dbReference type="PANTHER" id="PTHR44227">
    <property type="match status" value="1"/>
</dbReference>
<feature type="transmembrane region" description="Helical" evidence="3">
    <location>
        <begin position="186"/>
        <end position="208"/>
    </location>
</feature>
<feature type="transmembrane region" description="Helical" evidence="3">
    <location>
        <begin position="228"/>
        <end position="247"/>
    </location>
</feature>
<feature type="transmembrane region" description="Helical" evidence="3">
    <location>
        <begin position="158"/>
        <end position="174"/>
    </location>
</feature>
<feature type="transmembrane region" description="Helical" evidence="3">
    <location>
        <begin position="329"/>
        <end position="354"/>
    </location>
</feature>
<keyword evidence="3" id="KW-0472">Membrane</keyword>
<keyword evidence="3" id="KW-0812">Transmembrane</keyword>
<protein>
    <recommendedName>
        <fullName evidence="6">Glycosyltransferase RgtA/B/C/D-like domain-containing protein</fullName>
    </recommendedName>
</protein>
<evidence type="ECO:0000256" key="3">
    <source>
        <dbReference type="SAM" id="Phobius"/>
    </source>
</evidence>
<name>A0A2M7CQQ1_9BACT</name>
<feature type="transmembrane region" description="Helical" evidence="3">
    <location>
        <begin position="129"/>
        <end position="146"/>
    </location>
</feature>
<keyword evidence="2" id="KW-0802">TPR repeat</keyword>
<evidence type="ECO:0000313" key="5">
    <source>
        <dbReference type="Proteomes" id="UP000230595"/>
    </source>
</evidence>
<feature type="transmembrane region" description="Helical" evidence="3">
    <location>
        <begin position="303"/>
        <end position="322"/>
    </location>
</feature>
<keyword evidence="3" id="KW-1133">Transmembrane helix</keyword>
<dbReference type="EMBL" id="PEUH01000003">
    <property type="protein sequence ID" value="PIV32010.1"/>
    <property type="molecule type" value="Genomic_DNA"/>
</dbReference>
<proteinExistence type="predicted"/>